<dbReference type="PROSITE" id="PS01358">
    <property type="entry name" value="ZF_RANBP2_1"/>
    <property type="match status" value="1"/>
</dbReference>
<dbReference type="GO" id="GO:0008270">
    <property type="term" value="F:zinc ion binding"/>
    <property type="evidence" value="ECO:0007669"/>
    <property type="project" value="UniProtKB-KW"/>
</dbReference>
<keyword evidence="1" id="KW-0479">Metal-binding</keyword>
<dbReference type="SMART" id="SM00547">
    <property type="entry name" value="ZnF_RBZ"/>
    <property type="match status" value="3"/>
</dbReference>
<evidence type="ECO:0000256" key="3">
    <source>
        <dbReference type="ARBA" id="ARBA00022833"/>
    </source>
</evidence>
<feature type="domain" description="RanBP2-type" evidence="6">
    <location>
        <begin position="404"/>
        <end position="433"/>
    </location>
</feature>
<dbReference type="VEuPathDB" id="TriTrypDB:BSAL_29725"/>
<name>A0A0S4JLE9_BODSA</name>
<proteinExistence type="predicted"/>
<keyword evidence="3" id="KW-0862">Zinc</keyword>
<feature type="region of interest" description="Disordered" evidence="5">
    <location>
        <begin position="166"/>
        <end position="192"/>
    </location>
</feature>
<feature type="compositionally biased region" description="Basic residues" evidence="5">
    <location>
        <begin position="112"/>
        <end position="123"/>
    </location>
</feature>
<reference evidence="8" key="1">
    <citation type="submission" date="2015-09" db="EMBL/GenBank/DDBJ databases">
        <authorList>
            <consortium name="Pathogen Informatics"/>
        </authorList>
    </citation>
    <scope>NUCLEOTIDE SEQUENCE [LARGE SCALE GENOMIC DNA]</scope>
    <source>
        <strain evidence="8">Lake Konstanz</strain>
    </source>
</reference>
<feature type="region of interest" description="Disordered" evidence="5">
    <location>
        <begin position="515"/>
        <end position="541"/>
    </location>
</feature>
<evidence type="ECO:0000256" key="4">
    <source>
        <dbReference type="PROSITE-ProRule" id="PRU00322"/>
    </source>
</evidence>
<evidence type="ECO:0000256" key="2">
    <source>
        <dbReference type="ARBA" id="ARBA00022771"/>
    </source>
</evidence>
<dbReference type="Gene3D" id="4.10.1060.10">
    <property type="entry name" value="Zinc finger, RanBP2-type"/>
    <property type="match status" value="1"/>
</dbReference>
<feature type="region of interest" description="Disordered" evidence="5">
    <location>
        <begin position="107"/>
        <end position="143"/>
    </location>
</feature>
<evidence type="ECO:0000256" key="5">
    <source>
        <dbReference type="SAM" id="MobiDB-lite"/>
    </source>
</evidence>
<evidence type="ECO:0000313" key="8">
    <source>
        <dbReference type="Proteomes" id="UP000051952"/>
    </source>
</evidence>
<evidence type="ECO:0000259" key="6">
    <source>
        <dbReference type="PROSITE" id="PS50199"/>
    </source>
</evidence>
<feature type="compositionally biased region" description="Polar residues" evidence="5">
    <location>
        <begin position="530"/>
        <end position="541"/>
    </location>
</feature>
<dbReference type="PROSITE" id="PS50199">
    <property type="entry name" value="ZF_RANBP2_2"/>
    <property type="match status" value="1"/>
</dbReference>
<evidence type="ECO:0000256" key="1">
    <source>
        <dbReference type="ARBA" id="ARBA00022723"/>
    </source>
</evidence>
<accession>A0A0S4JLE9</accession>
<gene>
    <name evidence="7" type="ORF">BSAL_29725</name>
</gene>
<keyword evidence="8" id="KW-1185">Reference proteome</keyword>
<evidence type="ECO:0000313" key="7">
    <source>
        <dbReference type="EMBL" id="CUG91010.1"/>
    </source>
</evidence>
<feature type="compositionally biased region" description="Gly residues" evidence="5">
    <location>
        <begin position="592"/>
        <end position="601"/>
    </location>
</feature>
<feature type="compositionally biased region" description="Low complexity" evidence="5">
    <location>
        <begin position="515"/>
        <end position="529"/>
    </location>
</feature>
<keyword evidence="2 4" id="KW-0863">Zinc-finger</keyword>
<protein>
    <recommendedName>
        <fullName evidence="6">RanBP2-type domain-containing protein</fullName>
    </recommendedName>
</protein>
<dbReference type="InterPro" id="IPR001876">
    <property type="entry name" value="Znf_RanBP2"/>
</dbReference>
<dbReference type="Proteomes" id="UP000051952">
    <property type="component" value="Unassembled WGS sequence"/>
</dbReference>
<organism evidence="7 8">
    <name type="scientific">Bodo saltans</name>
    <name type="common">Flagellated protozoan</name>
    <dbReference type="NCBI Taxonomy" id="75058"/>
    <lineage>
        <taxon>Eukaryota</taxon>
        <taxon>Discoba</taxon>
        <taxon>Euglenozoa</taxon>
        <taxon>Kinetoplastea</taxon>
        <taxon>Metakinetoplastina</taxon>
        <taxon>Eubodonida</taxon>
        <taxon>Bodonidae</taxon>
        <taxon>Bodo</taxon>
    </lineage>
</organism>
<dbReference type="AlphaFoldDB" id="A0A0S4JLE9"/>
<feature type="region of interest" description="Disordered" evidence="5">
    <location>
        <begin position="578"/>
        <end position="620"/>
    </location>
</feature>
<dbReference type="EMBL" id="CYKH01001884">
    <property type="protein sequence ID" value="CUG91010.1"/>
    <property type="molecule type" value="Genomic_DNA"/>
</dbReference>
<sequence>MRRRNSVSLRRHIVWLTSSLRTSTKSFGSVTVISPRVNIGDSFVDIATNEALLGQRQANAKQMELEHSDTLQQPPVSVGEPYDGIEFNTRLAALRLIQANIAADEVAAAQQRHNHHQITKRRSNNNNNSETETDDSGAARCSPSSLEFNTVNAMWNVVSRRNSDEHHHHHECDEAAECGSGGSAHASPPVVPATNNRQRQVMHTNTNNNQRSATASSKLKGWQCHICGALFLNSLGDGRRTVCSVCITPRAESSLSSSSLPPSSTSASFEMTWKCEHCTEINEVYVEAANKESEASNLTMMMNFPAAPAHLARSGGGGDIGGDSTGKACRCCGFRRGCPSFSNATFLTAHPPRTSKQISASDISPSMAYMNSAPQFENPDAPFLASSSSSTDNHLPIIERVIDRLIRWHCFTCSFGNLQHTLECAKCGTHKGTTAVVCSHCNLDEDVTIADIVAQRPCPRCHKSLHGAYRKGSTSIWVCTCGTYGKGPTCHRCRAPRTLPTSPPSLARQYTTRTNNLPHHHTTNNNSNTDSTQHVGESSWNTPTLSTASSAFDYVYLTSWACAQCSTVNKASYRQRRRISLMSPQPNRNALRGGGGGGGGETSATTSLGLESERGRDATDSSVEIIRGQLYCGGCRLPWHGAKVSGGQAWRCACHHVNLYNDAATTTATAASGGTSRAAGGRALGSRSNEVAAATNICKSCGRSENITSATTVSFWQPGDWQCQKCFRHNYRRRSKCDCGEHQPF</sequence>